<feature type="domain" description="Reverse transcriptase" evidence="1">
    <location>
        <begin position="1"/>
        <end position="222"/>
    </location>
</feature>
<dbReference type="PROSITE" id="PS50878">
    <property type="entry name" value="RT_POL"/>
    <property type="match status" value="1"/>
</dbReference>
<evidence type="ECO:0000259" key="1">
    <source>
        <dbReference type="PROSITE" id="PS50878"/>
    </source>
</evidence>
<accession>A0AAV4I3H1</accession>
<evidence type="ECO:0000313" key="3">
    <source>
        <dbReference type="Proteomes" id="UP000762676"/>
    </source>
</evidence>
<dbReference type="InterPro" id="IPR043128">
    <property type="entry name" value="Rev_trsase/Diguanyl_cyclase"/>
</dbReference>
<dbReference type="AlphaFoldDB" id="A0AAV4I3H1"/>
<dbReference type="CDD" id="cd01650">
    <property type="entry name" value="RT_nLTR_like"/>
    <property type="match status" value="1"/>
</dbReference>
<protein>
    <submittedName>
        <fullName evidence="2">Retrovirus-related Pol polyprotein LINE-1</fullName>
    </submittedName>
</protein>
<dbReference type="PANTHER" id="PTHR47027">
    <property type="entry name" value="REVERSE TRANSCRIPTASE DOMAIN-CONTAINING PROTEIN"/>
    <property type="match status" value="1"/>
</dbReference>
<gene>
    <name evidence="2" type="ORF">ElyMa_004671900</name>
</gene>
<proteinExistence type="predicted"/>
<evidence type="ECO:0000313" key="2">
    <source>
        <dbReference type="EMBL" id="GFS05054.1"/>
    </source>
</evidence>
<dbReference type="SUPFAM" id="SSF56672">
    <property type="entry name" value="DNA/RNA polymerases"/>
    <property type="match status" value="1"/>
</dbReference>
<reference evidence="2 3" key="1">
    <citation type="journal article" date="2021" name="Elife">
        <title>Chloroplast acquisition without the gene transfer in kleptoplastic sea slugs, Plakobranchus ocellatus.</title>
        <authorList>
            <person name="Maeda T."/>
            <person name="Takahashi S."/>
            <person name="Yoshida T."/>
            <person name="Shimamura S."/>
            <person name="Takaki Y."/>
            <person name="Nagai Y."/>
            <person name="Toyoda A."/>
            <person name="Suzuki Y."/>
            <person name="Arimoto A."/>
            <person name="Ishii H."/>
            <person name="Satoh N."/>
            <person name="Nishiyama T."/>
            <person name="Hasebe M."/>
            <person name="Maruyama T."/>
            <person name="Minagawa J."/>
            <person name="Obokata J."/>
            <person name="Shigenobu S."/>
        </authorList>
    </citation>
    <scope>NUCLEOTIDE SEQUENCE [LARGE SCALE GENOMIC DNA]</scope>
</reference>
<name>A0AAV4I3H1_9GAST</name>
<dbReference type="PANTHER" id="PTHR47027:SF8">
    <property type="entry name" value="RIBONUCLEASE H"/>
    <property type="match status" value="1"/>
</dbReference>
<organism evidence="2 3">
    <name type="scientific">Elysia marginata</name>
    <dbReference type="NCBI Taxonomy" id="1093978"/>
    <lineage>
        <taxon>Eukaryota</taxon>
        <taxon>Metazoa</taxon>
        <taxon>Spiralia</taxon>
        <taxon>Lophotrochozoa</taxon>
        <taxon>Mollusca</taxon>
        <taxon>Gastropoda</taxon>
        <taxon>Heterobranchia</taxon>
        <taxon>Euthyneura</taxon>
        <taxon>Panpulmonata</taxon>
        <taxon>Sacoglossa</taxon>
        <taxon>Placobranchoidea</taxon>
        <taxon>Plakobranchidae</taxon>
        <taxon>Elysia</taxon>
    </lineage>
</organism>
<sequence>MTRIRGKLRPEILNNQFGFVEDRGTRNTIFTLSMIIERAIEMKKDRYLCFIDYSKAFDRVRHDELYKILNSIDIDGTDLRIVRNLYWDQTAATRIDDEISEYKPIKRGVRQGCVLSPDFFNIYSEMILRNIYDLKGIRIGGVNINNLCYADDTVLLAESERELQAILDVVTDASMEMGLDLNAKKTECMTTSKNADPPTCNLTSNGEKIKQVSSFKYLGYTNLPTENACQKRREELQLQRKLFFVCDQS</sequence>
<dbReference type="InterPro" id="IPR043502">
    <property type="entry name" value="DNA/RNA_pol_sf"/>
</dbReference>
<dbReference type="Pfam" id="PF00078">
    <property type="entry name" value="RVT_1"/>
    <property type="match status" value="1"/>
</dbReference>
<keyword evidence="3" id="KW-1185">Reference proteome</keyword>
<dbReference type="InterPro" id="IPR000477">
    <property type="entry name" value="RT_dom"/>
</dbReference>
<dbReference type="Proteomes" id="UP000762676">
    <property type="component" value="Unassembled WGS sequence"/>
</dbReference>
<dbReference type="Gene3D" id="3.30.70.270">
    <property type="match status" value="1"/>
</dbReference>
<dbReference type="EMBL" id="BMAT01009367">
    <property type="protein sequence ID" value="GFS05054.1"/>
    <property type="molecule type" value="Genomic_DNA"/>
</dbReference>
<comment type="caution">
    <text evidence="2">The sequence shown here is derived from an EMBL/GenBank/DDBJ whole genome shotgun (WGS) entry which is preliminary data.</text>
</comment>